<evidence type="ECO:0000256" key="2">
    <source>
        <dbReference type="ARBA" id="ARBA00004635"/>
    </source>
</evidence>
<comment type="function">
    <text evidence="1 11">Assembles around the rod to form the L-ring and probably protects the motor/basal body from shearing forces during rotation.</text>
</comment>
<keyword evidence="12" id="KW-0966">Cell projection</keyword>
<dbReference type="PRINTS" id="PR01008">
    <property type="entry name" value="FLGLRINGFLGH"/>
</dbReference>
<keyword evidence="5 11" id="KW-0732">Signal</keyword>
<keyword evidence="10 11" id="KW-0449">Lipoprotein</keyword>
<evidence type="ECO:0000256" key="3">
    <source>
        <dbReference type="ARBA" id="ARBA00006929"/>
    </source>
</evidence>
<dbReference type="GO" id="GO:0003774">
    <property type="term" value="F:cytoskeletal motor activity"/>
    <property type="evidence" value="ECO:0007669"/>
    <property type="project" value="InterPro"/>
</dbReference>
<name>A0A5Q2QGS5_9GAMM</name>
<dbReference type="GO" id="GO:0071973">
    <property type="term" value="P:bacterial-type flagellum-dependent cell motility"/>
    <property type="evidence" value="ECO:0007669"/>
    <property type="project" value="InterPro"/>
</dbReference>
<keyword evidence="12" id="KW-0282">Flagellum</keyword>
<comment type="subcellular location">
    <subcellularLocation>
        <location evidence="11">Cell outer membrane</location>
        <topology evidence="11">Lipid-anchor</topology>
    </subcellularLocation>
    <subcellularLocation>
        <location evidence="11">Bacterial flagellum basal body</location>
    </subcellularLocation>
    <subcellularLocation>
        <location evidence="2">Membrane</location>
        <topology evidence="2">Lipid-anchor</topology>
    </subcellularLocation>
</comment>
<dbReference type="AlphaFoldDB" id="A0A5Q2QGS5"/>
<keyword evidence="7" id="KW-0564">Palmitate</keyword>
<dbReference type="RefSeq" id="WP_153713719.1">
    <property type="nucleotide sequence ID" value="NZ_CP045871.1"/>
</dbReference>
<dbReference type="InterPro" id="IPR000527">
    <property type="entry name" value="Flag_Lring"/>
</dbReference>
<sequence length="225" mass="23401">MLRIILTVSALALVGCGGGVIAPKPGDEAYAPVVQQNALPPVIPNGSIYQTGRTMDLFADSRARNIGDIVTVTLQESTQASKSATSNSSKSSTANISAPVIGGIAPSIFGKPLTASFGDNARGFNGAGAANQSNSLSGQISVMVVDRLPGGVLRISGEKWLELNQGKEYIRLTGLIRDQDIDPSNGISSTKIADARIAYSGSGPIGDANRPGWLARFFNSPVWPF</sequence>
<gene>
    <name evidence="11 12" type="primary">flgH</name>
    <name evidence="12" type="ORF">GH975_06345</name>
</gene>
<keyword evidence="8 11" id="KW-0975">Bacterial flagellum</keyword>
<evidence type="ECO:0000313" key="12">
    <source>
        <dbReference type="EMBL" id="QGG80215.1"/>
    </source>
</evidence>
<protein>
    <recommendedName>
        <fullName evidence="11">Flagellar L-ring protein</fullName>
    </recommendedName>
    <alternativeName>
        <fullName evidence="11">Basal body L-ring protein</fullName>
    </alternativeName>
</protein>
<evidence type="ECO:0000256" key="6">
    <source>
        <dbReference type="ARBA" id="ARBA00023136"/>
    </source>
</evidence>
<dbReference type="Pfam" id="PF02107">
    <property type="entry name" value="FlgH"/>
    <property type="match status" value="1"/>
</dbReference>
<evidence type="ECO:0000256" key="11">
    <source>
        <dbReference type="HAMAP-Rule" id="MF_00415"/>
    </source>
</evidence>
<dbReference type="PROSITE" id="PS51257">
    <property type="entry name" value="PROKAR_LIPOPROTEIN"/>
    <property type="match status" value="1"/>
</dbReference>
<dbReference type="OrthoDB" id="9789463at2"/>
<accession>A0A5Q2QGS5</accession>
<evidence type="ECO:0000256" key="9">
    <source>
        <dbReference type="ARBA" id="ARBA00023237"/>
    </source>
</evidence>
<evidence type="ECO:0000256" key="7">
    <source>
        <dbReference type="ARBA" id="ARBA00023139"/>
    </source>
</evidence>
<evidence type="ECO:0000256" key="5">
    <source>
        <dbReference type="ARBA" id="ARBA00022729"/>
    </source>
</evidence>
<proteinExistence type="inferred from homology"/>
<dbReference type="PANTHER" id="PTHR34933">
    <property type="entry name" value="FLAGELLAR L-RING PROTEIN"/>
    <property type="match status" value="1"/>
</dbReference>
<dbReference type="KEGG" id="llp:GH975_06345"/>
<keyword evidence="9 11" id="KW-0998">Cell outer membrane</keyword>
<keyword evidence="12" id="KW-0969">Cilium</keyword>
<evidence type="ECO:0000256" key="8">
    <source>
        <dbReference type="ARBA" id="ARBA00023143"/>
    </source>
</evidence>
<evidence type="ECO:0000256" key="4">
    <source>
        <dbReference type="ARBA" id="ARBA00011439"/>
    </source>
</evidence>
<dbReference type="Proteomes" id="UP000388235">
    <property type="component" value="Chromosome"/>
</dbReference>
<keyword evidence="13" id="KW-1185">Reference proteome</keyword>
<keyword evidence="6 11" id="KW-0472">Membrane</keyword>
<comment type="similarity">
    <text evidence="3 11">Belongs to the FlgH family.</text>
</comment>
<evidence type="ECO:0000313" key="13">
    <source>
        <dbReference type="Proteomes" id="UP000388235"/>
    </source>
</evidence>
<dbReference type="NCBIfam" id="NF001304">
    <property type="entry name" value="PRK00249.1-4"/>
    <property type="match status" value="1"/>
</dbReference>
<organism evidence="12 13">
    <name type="scientific">Litorivicinus lipolyticus</name>
    <dbReference type="NCBI Taxonomy" id="418701"/>
    <lineage>
        <taxon>Bacteria</taxon>
        <taxon>Pseudomonadati</taxon>
        <taxon>Pseudomonadota</taxon>
        <taxon>Gammaproteobacteria</taxon>
        <taxon>Oceanospirillales</taxon>
        <taxon>Litorivicinaceae</taxon>
        <taxon>Litorivicinus</taxon>
    </lineage>
</organism>
<comment type="subunit">
    <text evidence="4 11">The basal body constitutes a major portion of the flagellar organelle and consists of four rings (L,P,S, and M) mounted on a central rod.</text>
</comment>
<dbReference type="GO" id="GO:0009427">
    <property type="term" value="C:bacterial-type flagellum basal body, distal rod, L ring"/>
    <property type="evidence" value="ECO:0007669"/>
    <property type="project" value="InterPro"/>
</dbReference>
<evidence type="ECO:0000256" key="1">
    <source>
        <dbReference type="ARBA" id="ARBA00002591"/>
    </source>
</evidence>
<dbReference type="HAMAP" id="MF_00415">
    <property type="entry name" value="FlgH"/>
    <property type="match status" value="1"/>
</dbReference>
<reference evidence="12 13" key="1">
    <citation type="submission" date="2019-11" db="EMBL/GenBank/DDBJ databases">
        <authorList>
            <person name="Khan S.A."/>
            <person name="Jeon C.O."/>
            <person name="Chun B.H."/>
        </authorList>
    </citation>
    <scope>NUCLEOTIDE SEQUENCE [LARGE SCALE GENOMIC DNA]</scope>
    <source>
        <strain evidence="12 13">IMCC 1097</strain>
    </source>
</reference>
<dbReference type="PANTHER" id="PTHR34933:SF1">
    <property type="entry name" value="FLAGELLAR L-RING PROTEIN"/>
    <property type="match status" value="1"/>
</dbReference>
<evidence type="ECO:0000256" key="10">
    <source>
        <dbReference type="ARBA" id="ARBA00023288"/>
    </source>
</evidence>
<dbReference type="EMBL" id="CP045871">
    <property type="protein sequence ID" value="QGG80215.1"/>
    <property type="molecule type" value="Genomic_DNA"/>
</dbReference>
<dbReference type="GO" id="GO:0009279">
    <property type="term" value="C:cell outer membrane"/>
    <property type="evidence" value="ECO:0007669"/>
    <property type="project" value="UniProtKB-SubCell"/>
</dbReference>